<dbReference type="PATRIC" id="fig|445710.3.peg.733"/>
<dbReference type="Pfam" id="PF04995">
    <property type="entry name" value="CcmD"/>
    <property type="match status" value="1"/>
</dbReference>
<evidence type="ECO:0000256" key="7">
    <source>
        <dbReference type="ARBA" id="ARBA00022519"/>
    </source>
</evidence>
<protein>
    <recommendedName>
        <fullName evidence="4 12">Heme exporter protein D</fullName>
    </recommendedName>
</protein>
<evidence type="ECO:0000313" key="14">
    <source>
        <dbReference type="Proteomes" id="UP000077255"/>
    </source>
</evidence>
<dbReference type="GO" id="GO:0017004">
    <property type="term" value="P:cytochrome complex assembly"/>
    <property type="evidence" value="ECO:0007669"/>
    <property type="project" value="UniProtKB-KW"/>
</dbReference>
<evidence type="ECO:0000256" key="6">
    <source>
        <dbReference type="ARBA" id="ARBA00022475"/>
    </source>
</evidence>
<evidence type="ECO:0000256" key="2">
    <source>
        <dbReference type="ARBA" id="ARBA00004377"/>
    </source>
</evidence>
<dbReference type="GO" id="GO:0005886">
    <property type="term" value="C:plasma membrane"/>
    <property type="evidence" value="ECO:0007669"/>
    <property type="project" value="UniProtKB-SubCell"/>
</dbReference>
<evidence type="ECO:0000256" key="1">
    <source>
        <dbReference type="ARBA" id="ARBA00002442"/>
    </source>
</evidence>
<dbReference type="GO" id="GO:1903607">
    <property type="term" value="P:cytochrome c biosynthetic process"/>
    <property type="evidence" value="ECO:0007669"/>
    <property type="project" value="TreeGrafter"/>
</dbReference>
<keyword evidence="10 12" id="KW-1133">Transmembrane helix</keyword>
<dbReference type="InterPro" id="IPR007078">
    <property type="entry name" value="Haem_export_protD_CcmD"/>
</dbReference>
<evidence type="ECO:0000256" key="11">
    <source>
        <dbReference type="ARBA" id="ARBA00023136"/>
    </source>
</evidence>
<dbReference type="AlphaFoldDB" id="A0A160MZ25"/>
<dbReference type="RefSeq" id="WP_063670532.1">
    <property type="nucleotide sequence ID" value="NZ_CP014841.1"/>
</dbReference>
<comment type="function">
    <text evidence="1 12">Required for the export of heme to the periplasm for the biogenesis of c-type cytochromes.</text>
</comment>
<keyword evidence="9 12" id="KW-0201">Cytochrome c-type biogenesis</keyword>
<name>A0A160MZ25_9GAMM</name>
<proteinExistence type="inferred from homology"/>
<dbReference type="EMBL" id="CP014841">
    <property type="protein sequence ID" value="AND68187.1"/>
    <property type="molecule type" value="Genomic_DNA"/>
</dbReference>
<evidence type="ECO:0000256" key="5">
    <source>
        <dbReference type="ARBA" id="ARBA00022448"/>
    </source>
</evidence>
<dbReference type="InterPro" id="IPR052075">
    <property type="entry name" value="Heme_exporter_D"/>
</dbReference>
<evidence type="ECO:0000256" key="8">
    <source>
        <dbReference type="ARBA" id="ARBA00022692"/>
    </source>
</evidence>
<gene>
    <name evidence="13" type="ORF">ATSB10_07330</name>
</gene>
<accession>A0A160MZ25</accession>
<sequence>MNQFLAMGGYAVYVWPAYAIFLVVLLADALAPVLRRRRVLRELRGRLARQSARQQRRADTATDA</sequence>
<comment type="subcellular location">
    <subcellularLocation>
        <location evidence="2 12">Cell inner membrane</location>
        <topology evidence="2 12">Single-pass membrane protein</topology>
    </subcellularLocation>
</comment>
<dbReference type="Proteomes" id="UP000077255">
    <property type="component" value="Chromosome"/>
</dbReference>
<evidence type="ECO:0000256" key="4">
    <source>
        <dbReference type="ARBA" id="ARBA00016461"/>
    </source>
</evidence>
<reference evidence="13 14" key="1">
    <citation type="submission" date="2016-02" db="EMBL/GenBank/DDBJ databases">
        <title>Complete genome sequencing and analysis of ATSB10, Dyella thiooxydans isolated from rhizosphere soil of sunflower (Helianthus annuus L.).</title>
        <authorList>
            <person name="Lee Y."/>
            <person name="Hwangbo K."/>
            <person name="Chung H."/>
            <person name="Yoo J."/>
            <person name="Kim K.Y."/>
            <person name="Sa T.M."/>
            <person name="Um Y."/>
            <person name="Madhaiyan M."/>
        </authorList>
    </citation>
    <scope>NUCLEOTIDE SEQUENCE [LARGE SCALE GENOMIC DNA]</scope>
    <source>
        <strain evidence="13 14">ATSB10</strain>
    </source>
</reference>
<dbReference type="PANTHER" id="PTHR37531">
    <property type="entry name" value="HEME EXPORTER PROTEIN D"/>
    <property type="match status" value="1"/>
</dbReference>
<feature type="transmembrane region" description="Helical" evidence="12">
    <location>
        <begin position="12"/>
        <end position="34"/>
    </location>
</feature>
<keyword evidence="6 12" id="KW-1003">Cell membrane</keyword>
<evidence type="ECO:0000256" key="9">
    <source>
        <dbReference type="ARBA" id="ARBA00022748"/>
    </source>
</evidence>
<keyword evidence="11 12" id="KW-0472">Membrane</keyword>
<evidence type="ECO:0000256" key="12">
    <source>
        <dbReference type="RuleBase" id="RU363101"/>
    </source>
</evidence>
<evidence type="ECO:0000256" key="10">
    <source>
        <dbReference type="ARBA" id="ARBA00022989"/>
    </source>
</evidence>
<evidence type="ECO:0000313" key="13">
    <source>
        <dbReference type="EMBL" id="AND68187.1"/>
    </source>
</evidence>
<dbReference type="STRING" id="445710.ATSB10_07330"/>
<comment type="similarity">
    <text evidence="3 12">Belongs to the CcmD/CycX/HelD family.</text>
</comment>
<dbReference type="PANTHER" id="PTHR37531:SF1">
    <property type="entry name" value="HEME EXPORTER PROTEIN D"/>
    <property type="match status" value="1"/>
</dbReference>
<dbReference type="KEGG" id="dtx:ATSB10_07330"/>
<keyword evidence="7 12" id="KW-0997">Cell inner membrane</keyword>
<evidence type="ECO:0000256" key="3">
    <source>
        <dbReference type="ARBA" id="ARBA00008741"/>
    </source>
</evidence>
<dbReference type="GO" id="GO:0015886">
    <property type="term" value="P:heme transport"/>
    <property type="evidence" value="ECO:0007669"/>
    <property type="project" value="InterPro"/>
</dbReference>
<keyword evidence="5 12" id="KW-0813">Transport</keyword>
<keyword evidence="8 12" id="KW-0812">Transmembrane</keyword>
<organism evidence="13 14">
    <name type="scientific">Dyella thiooxydans</name>
    <dbReference type="NCBI Taxonomy" id="445710"/>
    <lineage>
        <taxon>Bacteria</taxon>
        <taxon>Pseudomonadati</taxon>
        <taxon>Pseudomonadota</taxon>
        <taxon>Gammaproteobacteria</taxon>
        <taxon>Lysobacterales</taxon>
        <taxon>Rhodanobacteraceae</taxon>
        <taxon>Dyella</taxon>
    </lineage>
</organism>
<keyword evidence="14" id="KW-1185">Reference proteome</keyword>
<dbReference type="NCBIfam" id="TIGR03141">
    <property type="entry name" value="cytochro_ccmD"/>
    <property type="match status" value="1"/>
</dbReference>